<proteinExistence type="predicted"/>
<comment type="caution">
    <text evidence="1">The sequence shown here is derived from an EMBL/GenBank/DDBJ whole genome shotgun (WGS) entry which is preliminary data.</text>
</comment>
<evidence type="ECO:0000313" key="2">
    <source>
        <dbReference type="Proteomes" id="UP001390339"/>
    </source>
</evidence>
<reference evidence="1 2" key="1">
    <citation type="journal article" date="2024" name="IMA Fungus">
        <title>Apiospora arundinis, a panoply of carbohydrate-active enzymes and secondary metabolites.</title>
        <authorList>
            <person name="Sorensen T."/>
            <person name="Petersen C."/>
            <person name="Muurmann A.T."/>
            <person name="Christiansen J.V."/>
            <person name="Brundto M.L."/>
            <person name="Overgaard C.K."/>
            <person name="Boysen A.T."/>
            <person name="Wollenberg R.D."/>
            <person name="Larsen T.O."/>
            <person name="Sorensen J.L."/>
            <person name="Nielsen K.L."/>
            <person name="Sondergaard T.E."/>
        </authorList>
    </citation>
    <scope>NUCLEOTIDE SEQUENCE [LARGE SCALE GENOMIC DNA]</scope>
    <source>
        <strain evidence="1 2">AAU 773</strain>
    </source>
</reference>
<keyword evidence="1" id="KW-0347">Helicase</keyword>
<keyword evidence="1" id="KW-0067">ATP-binding</keyword>
<dbReference type="EMBL" id="JAPCWZ010000004">
    <property type="protein sequence ID" value="KAK8868401.1"/>
    <property type="molecule type" value="Genomic_DNA"/>
</dbReference>
<dbReference type="Proteomes" id="UP001390339">
    <property type="component" value="Unassembled WGS sequence"/>
</dbReference>
<organism evidence="1 2">
    <name type="scientific">Apiospora arundinis</name>
    <dbReference type="NCBI Taxonomy" id="335852"/>
    <lineage>
        <taxon>Eukaryota</taxon>
        <taxon>Fungi</taxon>
        <taxon>Dikarya</taxon>
        <taxon>Ascomycota</taxon>
        <taxon>Pezizomycotina</taxon>
        <taxon>Sordariomycetes</taxon>
        <taxon>Xylariomycetidae</taxon>
        <taxon>Amphisphaeriales</taxon>
        <taxon>Apiosporaceae</taxon>
        <taxon>Apiospora</taxon>
    </lineage>
</organism>
<accession>A0ABR2IUD5</accession>
<keyword evidence="1" id="KW-0547">Nucleotide-binding</keyword>
<evidence type="ECO:0000313" key="1">
    <source>
        <dbReference type="EMBL" id="KAK8868401.1"/>
    </source>
</evidence>
<sequence length="363" mass="40072">MSHSIGDASIHDVLEIFGQLPEIEPTLANSAWSPSALEPSSLEIIANQTNQGLPYSGETWAVGRMLPISYLSTSASSQSLDFDEADIQSFHHLVPDDGWAQSSPSRHGSPQYAASAGQQISLGRAVIRDSRDILRADYLEYLESMLPSCLFAGGGEGAAAICPPPEVRPSGVSDFQGLRLAYSAVCQLDTRMEADAIYSRIALMRLQLEYLRVHDRSQRREACGKRKRSTTGRGDATCIIDEIMRQLHPNWDSLSEARRRALRAKFHERKRYGKRWIILASGLSKGILLLCSPKVVAMVLKTSVTLKQLSGFVEYIRGHHHDLVELLELARPIGEKIYAGETCTSQEVAAVLEGAKLWGLRQT</sequence>
<name>A0ABR2IUD5_9PEZI</name>
<protein>
    <submittedName>
        <fullName evidence="1">ATP-dependent DNA helicase PIF1</fullName>
    </submittedName>
</protein>
<dbReference type="GO" id="GO:0004386">
    <property type="term" value="F:helicase activity"/>
    <property type="evidence" value="ECO:0007669"/>
    <property type="project" value="UniProtKB-KW"/>
</dbReference>
<keyword evidence="1" id="KW-0378">Hydrolase</keyword>
<keyword evidence="2" id="KW-1185">Reference proteome</keyword>
<gene>
    <name evidence="1" type="ORF">PGQ11_006979</name>
</gene>